<organism evidence="2 3">
    <name type="scientific">Methanobacterium formicicum (strain DSM 3637 / PP1)</name>
    <dbReference type="NCBI Taxonomy" id="1204725"/>
    <lineage>
        <taxon>Archaea</taxon>
        <taxon>Methanobacteriati</taxon>
        <taxon>Methanobacteriota</taxon>
        <taxon>Methanomada group</taxon>
        <taxon>Methanobacteria</taxon>
        <taxon>Methanobacteriales</taxon>
        <taxon>Methanobacteriaceae</taxon>
        <taxon>Methanobacterium</taxon>
    </lineage>
</organism>
<dbReference type="Proteomes" id="UP000007360">
    <property type="component" value="Unassembled WGS sequence"/>
</dbReference>
<dbReference type="PATRIC" id="fig|1204725.3.peg.1815"/>
<dbReference type="EMBL" id="AMPO01000008">
    <property type="protein sequence ID" value="EKF85286.1"/>
    <property type="molecule type" value="Genomic_DNA"/>
</dbReference>
<dbReference type="OrthoDB" id="75202at2157"/>
<sequence length="234" mass="26030">MGKKLQLFLVLVVLFGVVLISSFYLFPVQKNTSTVPVFSSVVLGETEYGTVTRDGPYGNASSGNRIAYIVGVHPLEYQAHDALVESVKNQNKSLKNCYYIYRVNVTQGADDYDHGRANGQALAYTYVVPDVKNSSIDLAIDVHSNEGNYQEKWFLFIPSPSEKAESIAHTIKNETNWLTVYSPPNPTSPAYVTIPLIQAGIPAIIYETYTYESVQQSQKHADEIVTLVDQLKLN</sequence>
<evidence type="ECO:0000256" key="1">
    <source>
        <dbReference type="SAM" id="Phobius"/>
    </source>
</evidence>
<keyword evidence="1" id="KW-0812">Transmembrane</keyword>
<keyword evidence="3" id="KW-1185">Reference proteome</keyword>
<reference evidence="2 3" key="1">
    <citation type="journal article" date="2012" name="J. Bacteriol.">
        <title>Draft genome sequence of Methanobacterium formicicum DSM 3637, an archaebacterium isolated from the methane producer amoeba Pelomyxa palustris.</title>
        <authorList>
            <person name="Gutierrez G."/>
        </authorList>
    </citation>
    <scope>NUCLEOTIDE SEQUENCE [LARGE SCALE GENOMIC DNA]</scope>
    <source>
        <strain evidence="3">DSM 3637 / PP1</strain>
    </source>
</reference>
<evidence type="ECO:0000313" key="3">
    <source>
        <dbReference type="Proteomes" id="UP000007360"/>
    </source>
</evidence>
<accession>K2QBF8</accession>
<gene>
    <name evidence="2" type="ORF">A994_09016</name>
</gene>
<keyword evidence="1" id="KW-0472">Membrane</keyword>
<protein>
    <submittedName>
        <fullName evidence="2">Uncharacterized protein</fullName>
    </submittedName>
</protein>
<comment type="caution">
    <text evidence="2">The sequence shown here is derived from an EMBL/GenBank/DDBJ whole genome shotgun (WGS) entry which is preliminary data.</text>
</comment>
<name>K2QBF8_METFP</name>
<feature type="transmembrane region" description="Helical" evidence="1">
    <location>
        <begin position="7"/>
        <end position="26"/>
    </location>
</feature>
<evidence type="ECO:0000313" key="2">
    <source>
        <dbReference type="EMBL" id="EKF85286.1"/>
    </source>
</evidence>
<proteinExistence type="predicted"/>
<keyword evidence="1" id="KW-1133">Transmembrane helix</keyword>
<dbReference type="AlphaFoldDB" id="K2QBF8"/>